<dbReference type="InterPro" id="IPR043128">
    <property type="entry name" value="Rev_trsase/Diguanyl_cyclase"/>
</dbReference>
<dbReference type="InterPro" id="IPR000477">
    <property type="entry name" value="RT_dom"/>
</dbReference>
<keyword evidence="2" id="KW-0808">Transferase</keyword>
<feature type="compositionally biased region" description="Basic and acidic residues" evidence="8">
    <location>
        <begin position="59"/>
        <end position="77"/>
    </location>
</feature>
<dbReference type="Pfam" id="PF00078">
    <property type="entry name" value="RVT_1"/>
    <property type="match status" value="1"/>
</dbReference>
<dbReference type="CDD" id="cd00303">
    <property type="entry name" value="retropepsin_like"/>
    <property type="match status" value="1"/>
</dbReference>
<evidence type="ECO:0000259" key="9">
    <source>
        <dbReference type="Pfam" id="PF00078"/>
    </source>
</evidence>
<organism evidence="10 11">
    <name type="scientific">Mikania micrantha</name>
    <name type="common">bitter vine</name>
    <dbReference type="NCBI Taxonomy" id="192012"/>
    <lineage>
        <taxon>Eukaryota</taxon>
        <taxon>Viridiplantae</taxon>
        <taxon>Streptophyta</taxon>
        <taxon>Embryophyta</taxon>
        <taxon>Tracheophyta</taxon>
        <taxon>Spermatophyta</taxon>
        <taxon>Magnoliopsida</taxon>
        <taxon>eudicotyledons</taxon>
        <taxon>Gunneridae</taxon>
        <taxon>Pentapetalae</taxon>
        <taxon>asterids</taxon>
        <taxon>campanulids</taxon>
        <taxon>Asterales</taxon>
        <taxon>Asteraceae</taxon>
        <taxon>Asteroideae</taxon>
        <taxon>Heliantheae alliance</taxon>
        <taxon>Eupatorieae</taxon>
        <taxon>Mikania</taxon>
    </lineage>
</organism>
<keyword evidence="11" id="KW-1185">Reference proteome</keyword>
<dbReference type="Gene3D" id="3.10.10.10">
    <property type="entry name" value="HIV Type 1 Reverse Transcriptase, subunit A, domain 1"/>
    <property type="match status" value="1"/>
</dbReference>
<evidence type="ECO:0000256" key="2">
    <source>
        <dbReference type="ARBA" id="ARBA00022679"/>
    </source>
</evidence>
<evidence type="ECO:0000256" key="1">
    <source>
        <dbReference type="ARBA" id="ARBA00022670"/>
    </source>
</evidence>
<dbReference type="InterPro" id="IPR021109">
    <property type="entry name" value="Peptidase_aspartic_dom_sf"/>
</dbReference>
<keyword evidence="3" id="KW-0548">Nucleotidyltransferase</keyword>
<dbReference type="PANTHER" id="PTHR35046:SF23">
    <property type="entry name" value="NUCLEOTIDYLTRANSFERASE, RIBONUCLEASE H"/>
    <property type="match status" value="1"/>
</dbReference>
<dbReference type="PANTHER" id="PTHR35046">
    <property type="entry name" value="ZINC KNUCKLE (CCHC-TYPE) FAMILY PROTEIN"/>
    <property type="match status" value="1"/>
</dbReference>
<dbReference type="CDD" id="cd01647">
    <property type="entry name" value="RT_LTR"/>
    <property type="match status" value="1"/>
</dbReference>
<sequence length="647" mass="73272">MEHRGGRHYRHPRRFADRGNEDPRRDPRDVEEIARLQQKIRDLELQQERLDEEETETDSYIRDGDLDHDFPSDHEEPTNPFGRQEPRIDPPDHQLHLGPISLGDLRVRPTVTEQPQNLRPLTRLTAPLVPLEHQGVSSAEDWATLHVNAPNSQLITLTEDPMPAYDTEDEPPDEDATEILHPDKGEALVIQRLLSTLPTQTGDDTLWLRHNIFCTRCTAKGKICTIIIDGGSCDNIVATKMVEKLGLKTEPHPEPYQLTWLKKGNVVKVRHRCLVQFSIGNRYSDEVWCEVILMDACHILLGRPWQYDRQARHDGFRNTYSFKKDGINVTLAPLDTRESTPETLILDKPAFCELARTANPSLMFALIISEANPSTNEIPTEVQPLMTEFRDVFPKEIPAGLPQMRAIQHCIDFIPGSVIPNKPAYRMNPKEYEELHRQVSDLLEKGLIRESMSPCAVPALLVPKANGSYRMCIDSRAVNKITIKYRFPIPRFEDLLDQLHGAKVFSKIDLRSGYHQIRMRPGDEWKTAFKTRDGLFEWMVMPFGLSNAPTPLASSPGLHNHAGTKVIRQRGEMLFPVTRGPVFGILDLGREHPYGRVQGLYGISAPSLPQSITDCLKGSSFKWTPAATKAFDELKACVTTATSIRSG</sequence>
<keyword evidence="6" id="KW-0378">Hydrolase</keyword>
<feature type="region of interest" description="Disordered" evidence="8">
    <location>
        <begin position="1"/>
        <end position="89"/>
    </location>
</feature>
<dbReference type="Gene3D" id="3.30.70.270">
    <property type="match status" value="1"/>
</dbReference>
<dbReference type="GO" id="GO:0006508">
    <property type="term" value="P:proteolysis"/>
    <property type="evidence" value="ECO:0007669"/>
    <property type="project" value="UniProtKB-KW"/>
</dbReference>
<keyword evidence="4" id="KW-0540">Nuclease</keyword>
<proteinExistence type="predicted"/>
<accession>A0A5N6PPT6</accession>
<evidence type="ECO:0000256" key="7">
    <source>
        <dbReference type="ARBA" id="ARBA00022918"/>
    </source>
</evidence>
<feature type="compositionally biased region" description="Basic and acidic residues" evidence="8">
    <location>
        <begin position="14"/>
        <end position="49"/>
    </location>
</feature>
<keyword evidence="1" id="KW-0645">Protease</keyword>
<evidence type="ECO:0000256" key="3">
    <source>
        <dbReference type="ARBA" id="ARBA00022695"/>
    </source>
</evidence>
<dbReference type="GO" id="GO:0008233">
    <property type="term" value="F:peptidase activity"/>
    <property type="evidence" value="ECO:0007669"/>
    <property type="project" value="UniProtKB-KW"/>
</dbReference>
<name>A0A5N6PPT6_9ASTR</name>
<dbReference type="OrthoDB" id="780617at2759"/>
<feature type="domain" description="Reverse transcriptase" evidence="9">
    <location>
        <begin position="462"/>
        <end position="550"/>
    </location>
</feature>
<dbReference type="EMBL" id="SZYD01000003">
    <property type="protein sequence ID" value="KAD6795090.1"/>
    <property type="molecule type" value="Genomic_DNA"/>
</dbReference>
<dbReference type="GO" id="GO:0003964">
    <property type="term" value="F:RNA-directed DNA polymerase activity"/>
    <property type="evidence" value="ECO:0007669"/>
    <property type="project" value="UniProtKB-KW"/>
</dbReference>
<evidence type="ECO:0000256" key="5">
    <source>
        <dbReference type="ARBA" id="ARBA00022759"/>
    </source>
</evidence>
<keyword evidence="7" id="KW-0695">RNA-directed DNA polymerase</keyword>
<dbReference type="InterPro" id="IPR043502">
    <property type="entry name" value="DNA/RNA_pol_sf"/>
</dbReference>
<keyword evidence="5" id="KW-0255">Endonuclease</keyword>
<feature type="compositionally biased region" description="Basic residues" evidence="8">
    <location>
        <begin position="1"/>
        <end position="13"/>
    </location>
</feature>
<dbReference type="AlphaFoldDB" id="A0A5N6PPT6"/>
<dbReference type="SUPFAM" id="SSF56672">
    <property type="entry name" value="DNA/RNA polymerases"/>
    <property type="match status" value="1"/>
</dbReference>
<evidence type="ECO:0000313" key="11">
    <source>
        <dbReference type="Proteomes" id="UP000326396"/>
    </source>
</evidence>
<dbReference type="GO" id="GO:0004519">
    <property type="term" value="F:endonuclease activity"/>
    <property type="evidence" value="ECO:0007669"/>
    <property type="project" value="UniProtKB-KW"/>
</dbReference>
<dbReference type="Gene3D" id="2.40.70.10">
    <property type="entry name" value="Acid Proteases"/>
    <property type="match status" value="1"/>
</dbReference>
<evidence type="ECO:0000256" key="4">
    <source>
        <dbReference type="ARBA" id="ARBA00022722"/>
    </source>
</evidence>
<evidence type="ECO:0000313" key="10">
    <source>
        <dbReference type="EMBL" id="KAD6795090.1"/>
    </source>
</evidence>
<comment type="caution">
    <text evidence="10">The sequence shown here is derived from an EMBL/GenBank/DDBJ whole genome shotgun (WGS) entry which is preliminary data.</text>
</comment>
<dbReference type="Proteomes" id="UP000326396">
    <property type="component" value="Linkage Group LG11"/>
</dbReference>
<evidence type="ECO:0000256" key="8">
    <source>
        <dbReference type="SAM" id="MobiDB-lite"/>
    </source>
</evidence>
<dbReference type="FunFam" id="3.10.10.10:FF:000007">
    <property type="entry name" value="Retrovirus-related Pol polyprotein from transposon 17.6-like Protein"/>
    <property type="match status" value="1"/>
</dbReference>
<reference evidence="10 11" key="1">
    <citation type="submission" date="2019-05" db="EMBL/GenBank/DDBJ databases">
        <title>Mikania micrantha, genome provides insights into the molecular mechanism of rapid growth.</title>
        <authorList>
            <person name="Liu B."/>
        </authorList>
    </citation>
    <scope>NUCLEOTIDE SEQUENCE [LARGE SCALE GENOMIC DNA]</scope>
    <source>
        <strain evidence="10">NLD-2019</strain>
        <tissue evidence="10">Leaf</tissue>
    </source>
</reference>
<evidence type="ECO:0000256" key="6">
    <source>
        <dbReference type="ARBA" id="ARBA00022801"/>
    </source>
</evidence>
<protein>
    <recommendedName>
        <fullName evidence="9">Reverse transcriptase domain-containing protein</fullName>
    </recommendedName>
</protein>
<gene>
    <name evidence="10" type="ORF">E3N88_05986</name>
</gene>